<gene>
    <name evidence="18" type="ORF">GEV33_012573</name>
</gene>
<keyword evidence="8" id="KW-0256">Endoplasmic reticulum</keyword>
<keyword evidence="10 15" id="KW-1133">Transmembrane helix</keyword>
<dbReference type="InterPro" id="IPR048024">
    <property type="entry name" value="Fxna-like_M28_dom"/>
</dbReference>
<keyword evidence="7" id="KW-0378">Hydrolase</keyword>
<evidence type="ECO:0000256" key="1">
    <source>
        <dbReference type="ARBA" id="ARBA00001947"/>
    </source>
</evidence>
<dbReference type="GO" id="GO:0005789">
    <property type="term" value="C:endoplasmic reticulum membrane"/>
    <property type="evidence" value="ECO:0007669"/>
    <property type="project" value="UniProtKB-SubCell"/>
</dbReference>
<feature type="transmembrane region" description="Helical" evidence="15">
    <location>
        <begin position="326"/>
        <end position="343"/>
    </location>
</feature>
<comment type="caution">
    <text evidence="18">The sequence shown here is derived from an EMBL/GenBank/DDBJ whole genome shotgun (WGS) entry which is preliminary data.</text>
</comment>
<evidence type="ECO:0000256" key="3">
    <source>
        <dbReference type="ARBA" id="ARBA00010918"/>
    </source>
</evidence>
<reference evidence="18" key="2">
    <citation type="submission" date="2021-08" db="EMBL/GenBank/DDBJ databases">
        <authorList>
            <person name="Eriksson T."/>
        </authorList>
    </citation>
    <scope>NUCLEOTIDE SEQUENCE</scope>
    <source>
        <strain evidence="18">Stoneville</strain>
        <tissue evidence="18">Whole head</tissue>
    </source>
</reference>
<dbReference type="Pfam" id="PF04389">
    <property type="entry name" value="Peptidase_M28"/>
    <property type="match status" value="1"/>
</dbReference>
<evidence type="ECO:0000313" key="18">
    <source>
        <dbReference type="EMBL" id="KAH0810219.1"/>
    </source>
</evidence>
<keyword evidence="4" id="KW-0645">Protease</keyword>
<feature type="domain" description="Peptidase M28" evidence="16">
    <location>
        <begin position="1"/>
        <end position="154"/>
    </location>
</feature>
<keyword evidence="5 15" id="KW-0812">Transmembrane</keyword>
<dbReference type="EMBL" id="JABDTM020027641">
    <property type="protein sequence ID" value="KAH0810219.1"/>
    <property type="molecule type" value="Genomic_DNA"/>
</dbReference>
<name>A0A8J6L3D9_TENMO</name>
<keyword evidence="9" id="KW-0862">Zinc</keyword>
<dbReference type="Pfam" id="PF22248">
    <property type="entry name" value="ERMP1_C"/>
    <property type="match status" value="1"/>
</dbReference>
<evidence type="ECO:0000256" key="5">
    <source>
        <dbReference type="ARBA" id="ARBA00022692"/>
    </source>
</evidence>
<feature type="domain" description="Endoplasmic reticulum metallopeptidase 1-like C-terminal" evidence="17">
    <location>
        <begin position="516"/>
        <end position="707"/>
    </location>
</feature>
<dbReference type="InterPro" id="IPR045175">
    <property type="entry name" value="M28_fam"/>
</dbReference>
<dbReference type="PANTHER" id="PTHR12147:SF22">
    <property type="entry name" value="ENDOPLASMIC RETICULUM METALLOPEPTIDASE 1"/>
    <property type="match status" value="1"/>
</dbReference>
<evidence type="ECO:0000256" key="9">
    <source>
        <dbReference type="ARBA" id="ARBA00022833"/>
    </source>
</evidence>
<evidence type="ECO:0000256" key="14">
    <source>
        <dbReference type="ARBA" id="ARBA00078796"/>
    </source>
</evidence>
<evidence type="ECO:0000256" key="6">
    <source>
        <dbReference type="ARBA" id="ARBA00022723"/>
    </source>
</evidence>
<evidence type="ECO:0000256" key="12">
    <source>
        <dbReference type="ARBA" id="ARBA00023136"/>
    </source>
</evidence>
<dbReference type="FunFam" id="3.40.630.10:FF:000008">
    <property type="entry name" value="Endoplasmic reticulum metallopeptidase 1"/>
    <property type="match status" value="1"/>
</dbReference>
<evidence type="ECO:0000256" key="10">
    <source>
        <dbReference type="ARBA" id="ARBA00022989"/>
    </source>
</evidence>
<feature type="transmembrane region" description="Helical" evidence="15">
    <location>
        <begin position="414"/>
        <end position="440"/>
    </location>
</feature>
<keyword evidence="19" id="KW-1185">Reference proteome</keyword>
<organism evidence="18 19">
    <name type="scientific">Tenebrio molitor</name>
    <name type="common">Yellow mealworm beetle</name>
    <dbReference type="NCBI Taxonomy" id="7067"/>
    <lineage>
        <taxon>Eukaryota</taxon>
        <taxon>Metazoa</taxon>
        <taxon>Ecdysozoa</taxon>
        <taxon>Arthropoda</taxon>
        <taxon>Hexapoda</taxon>
        <taxon>Insecta</taxon>
        <taxon>Pterygota</taxon>
        <taxon>Neoptera</taxon>
        <taxon>Endopterygota</taxon>
        <taxon>Coleoptera</taxon>
        <taxon>Polyphaga</taxon>
        <taxon>Cucujiformia</taxon>
        <taxon>Tenebrionidae</taxon>
        <taxon>Tenebrio</taxon>
    </lineage>
</organism>
<evidence type="ECO:0000256" key="8">
    <source>
        <dbReference type="ARBA" id="ARBA00022824"/>
    </source>
</evidence>
<sequence>MLEILRVLSKSPKILRHNIIFLFNGGEENFMPASHGFITQHKWAKEVRTFINLEACGAGGREVLFQAGPNHPWILETYSEEVPYPYASSLAQEIFQSGVIPGDTDYRIFRDFGNVSGLDFAWSANGYVYHTKFDSIEHIPLGTLQRTGDNILALAKGMAQGHQLSEVDKYRAGNLVFFDFLGAFVVRWPMIVADLINLSTVIFSLFSINENINSAKKTDDLTTRQYCKKLSGCMSIIIGSWVASIITDLLIAVCLTCLGRTMSWYARPLWIFFLYVIPTLLVSMAVILLHAKYYQKVLSSIRLQTILTDRTKFQDLDLSPWTVFQLYYDAYQLIWTIILLFGVMVRVRSSFIALIWVFFASLGNFLKTRLFGKWREAPHVIHDFDKTGKMARCAHPATRFIPNLYALFADSKWLLLHIGMVGLPFVQCFYLIIGALYLFIPIMGRAGAGSHAEFLIAIMVSIMFTFLFSFAVPLILLVRSIERIFSLLIGLFLLSLAVLILTPLGFPYSGEPTSLAPQRFMIAHSKRTFHDVTGAITNEKTGYWIVDMDINSPHTVDKHVPEMAKAELVDQDCTDYLYCGLPYLVPVLTMLWKTHWLPGPEPELRVPVTMNVIKKEPITDGTRVTVEVDGPTHIDVMISPVLGVKLTEWSLNSKKPLAGPMWNGRNTYFIYYAYGLKRVPLRFSMDFKIPATHSGPIMDFAILYYNVNQANGAILRRQERLASDIYDSILVNVGNSDRLLVPEERPRSQRITSSSSTYLGGIPMPTSCLLCLPKFENRHHRGTPDRPSTLQKNARRAFLTTVAAATAAVGGATVTGDRREPGTSRTPTITTTKMTFALFSQRKILTHVHGRLSTLPKRLLQKNPPMIRTHRSTYQKYTSTATYAETLRKNEKAGLCCVVVIHICACSLYLSICGRMTDLSATFAFRVRYVANMLVALQESQDFMWHVPNRGTRKWRVWFSVEGKIESKRKNGIAVHPENEMINILRRCYETENKDVLLHSDSWVESEEACRNGLGIVGGIPRRIRKFTLCVDRDFG</sequence>
<proteinExistence type="inferred from homology"/>
<evidence type="ECO:0000256" key="11">
    <source>
        <dbReference type="ARBA" id="ARBA00023049"/>
    </source>
</evidence>
<evidence type="ECO:0000256" key="15">
    <source>
        <dbReference type="SAM" id="Phobius"/>
    </source>
</evidence>
<dbReference type="GO" id="GO:0046872">
    <property type="term" value="F:metal ion binding"/>
    <property type="evidence" value="ECO:0007669"/>
    <property type="project" value="UniProtKB-KW"/>
</dbReference>
<evidence type="ECO:0000256" key="7">
    <source>
        <dbReference type="ARBA" id="ARBA00022801"/>
    </source>
</evidence>
<dbReference type="CDD" id="cd03875">
    <property type="entry name" value="M28_Fxna_like"/>
    <property type="match status" value="1"/>
</dbReference>
<dbReference type="GO" id="GO:0006508">
    <property type="term" value="P:proteolysis"/>
    <property type="evidence" value="ECO:0007669"/>
    <property type="project" value="UniProtKB-KW"/>
</dbReference>
<keyword evidence="11" id="KW-0482">Metalloprotease</keyword>
<keyword evidence="13" id="KW-0325">Glycoprotein</keyword>
<reference evidence="18" key="1">
    <citation type="journal article" date="2020" name="J Insects Food Feed">
        <title>The yellow mealworm (Tenebrio molitor) genome: a resource for the emerging insects as food and feed industry.</title>
        <authorList>
            <person name="Eriksson T."/>
            <person name="Andere A."/>
            <person name="Kelstrup H."/>
            <person name="Emery V."/>
            <person name="Picard C."/>
        </authorList>
    </citation>
    <scope>NUCLEOTIDE SEQUENCE</scope>
    <source>
        <strain evidence="18">Stoneville</strain>
        <tissue evidence="18">Whole head</tissue>
    </source>
</reference>
<dbReference type="InterPro" id="IPR053973">
    <property type="entry name" value="ERMP1-like_C"/>
</dbReference>
<evidence type="ECO:0000259" key="16">
    <source>
        <dbReference type="Pfam" id="PF04389"/>
    </source>
</evidence>
<dbReference type="AlphaFoldDB" id="A0A8J6L3D9"/>
<evidence type="ECO:0000259" key="17">
    <source>
        <dbReference type="Pfam" id="PF22248"/>
    </source>
</evidence>
<dbReference type="PANTHER" id="PTHR12147">
    <property type="entry name" value="METALLOPEPTIDASE M28 FAMILY MEMBER"/>
    <property type="match status" value="1"/>
</dbReference>
<feature type="transmembrane region" description="Helical" evidence="15">
    <location>
        <begin position="350"/>
        <end position="366"/>
    </location>
</feature>
<evidence type="ECO:0000256" key="4">
    <source>
        <dbReference type="ARBA" id="ARBA00022670"/>
    </source>
</evidence>
<feature type="transmembrane region" description="Helical" evidence="15">
    <location>
        <begin position="484"/>
        <end position="506"/>
    </location>
</feature>
<keyword evidence="6" id="KW-0479">Metal-binding</keyword>
<protein>
    <recommendedName>
        <fullName evidence="14">FXNA-like protease</fullName>
    </recommendedName>
</protein>
<dbReference type="SUPFAM" id="SSF53187">
    <property type="entry name" value="Zn-dependent exopeptidases"/>
    <property type="match status" value="1"/>
</dbReference>
<evidence type="ECO:0000256" key="2">
    <source>
        <dbReference type="ARBA" id="ARBA00004477"/>
    </source>
</evidence>
<evidence type="ECO:0000256" key="13">
    <source>
        <dbReference type="ARBA" id="ARBA00023180"/>
    </source>
</evidence>
<dbReference type="GO" id="GO:0008235">
    <property type="term" value="F:metalloexopeptidase activity"/>
    <property type="evidence" value="ECO:0007669"/>
    <property type="project" value="InterPro"/>
</dbReference>
<comment type="cofactor">
    <cofactor evidence="1">
        <name>Zn(2+)</name>
        <dbReference type="ChEBI" id="CHEBI:29105"/>
    </cofactor>
</comment>
<dbReference type="Gene3D" id="3.40.630.10">
    <property type="entry name" value="Zn peptidases"/>
    <property type="match status" value="1"/>
</dbReference>
<feature type="transmembrane region" description="Helical" evidence="15">
    <location>
        <begin position="234"/>
        <end position="258"/>
    </location>
</feature>
<evidence type="ECO:0000313" key="19">
    <source>
        <dbReference type="Proteomes" id="UP000719412"/>
    </source>
</evidence>
<keyword evidence="12 15" id="KW-0472">Membrane</keyword>
<accession>A0A8J6L3D9</accession>
<dbReference type="InterPro" id="IPR007484">
    <property type="entry name" value="Peptidase_M28"/>
</dbReference>
<feature type="transmembrane region" description="Helical" evidence="15">
    <location>
        <begin position="452"/>
        <end position="478"/>
    </location>
</feature>
<dbReference type="Proteomes" id="UP000719412">
    <property type="component" value="Unassembled WGS sequence"/>
</dbReference>
<feature type="transmembrane region" description="Helical" evidence="15">
    <location>
        <begin position="270"/>
        <end position="291"/>
    </location>
</feature>
<comment type="similarity">
    <text evidence="3">Belongs to the peptidase M28 family.</text>
</comment>
<comment type="subcellular location">
    <subcellularLocation>
        <location evidence="2">Endoplasmic reticulum membrane</location>
        <topology evidence="2">Multi-pass membrane protein</topology>
    </subcellularLocation>
</comment>